<accession>A0A2S2CLK8</accession>
<reference evidence="2" key="1">
    <citation type="submission" date="2018-05" db="EMBL/GenBank/DDBJ databases">
        <title>Azospirillum thermophila sp. nov., a novel isolated from hot spring.</title>
        <authorList>
            <person name="Zhao Z."/>
        </authorList>
    </citation>
    <scope>NUCLEOTIDE SEQUENCE [LARGE SCALE GENOMIC DNA]</scope>
    <source>
        <strain evidence="2">CFH 70021</strain>
    </source>
</reference>
<protein>
    <submittedName>
        <fullName evidence="1">Uncharacterized protein</fullName>
    </submittedName>
</protein>
<organism evidence="1 2">
    <name type="scientific">Azospirillum thermophilum</name>
    <dbReference type="NCBI Taxonomy" id="2202148"/>
    <lineage>
        <taxon>Bacteria</taxon>
        <taxon>Pseudomonadati</taxon>
        <taxon>Pseudomonadota</taxon>
        <taxon>Alphaproteobacteria</taxon>
        <taxon>Rhodospirillales</taxon>
        <taxon>Azospirillaceae</taxon>
        <taxon>Azospirillum</taxon>
    </lineage>
</organism>
<sequence>MAVADFVPGVDRLALSDPSIGLATVIASARVSGGSTILDLRPGSSVTILGRTGDVSRWFG</sequence>
<dbReference type="EMBL" id="CP029352">
    <property type="protein sequence ID" value="AWK85361.1"/>
    <property type="molecule type" value="Genomic_DNA"/>
</dbReference>
<name>A0A2S2CLK8_9PROT</name>
<evidence type="ECO:0000313" key="2">
    <source>
        <dbReference type="Proteomes" id="UP000245629"/>
    </source>
</evidence>
<evidence type="ECO:0000313" key="1">
    <source>
        <dbReference type="EMBL" id="AWK85361.1"/>
    </source>
</evidence>
<keyword evidence="2" id="KW-1185">Reference proteome</keyword>
<dbReference type="Proteomes" id="UP000245629">
    <property type="component" value="Chromosome 1"/>
</dbReference>
<proteinExistence type="predicted"/>
<dbReference type="KEGG" id="azz:DEW08_03490"/>
<gene>
    <name evidence="1" type="ORF">DEW08_03490</name>
</gene>
<dbReference type="AlphaFoldDB" id="A0A2S2CLK8"/>